<dbReference type="Proteomes" id="UP000053586">
    <property type="component" value="Unassembled WGS sequence"/>
</dbReference>
<evidence type="ECO:0000256" key="3">
    <source>
        <dbReference type="ARBA" id="ARBA00022552"/>
    </source>
</evidence>
<comment type="similarity">
    <text evidence="8">Belongs to the methyltransferase superfamily. RlmI family.</text>
</comment>
<keyword evidence="6" id="KW-0949">S-adenosyl-L-methionine</keyword>
<dbReference type="CDD" id="cd02440">
    <property type="entry name" value="AdoMet_MTases"/>
    <property type="match status" value="1"/>
</dbReference>
<dbReference type="InterPro" id="IPR036974">
    <property type="entry name" value="PUA_sf"/>
</dbReference>
<dbReference type="PROSITE" id="PS50890">
    <property type="entry name" value="PUA"/>
    <property type="match status" value="1"/>
</dbReference>
<evidence type="ECO:0000256" key="6">
    <source>
        <dbReference type="ARBA" id="ARBA00022691"/>
    </source>
</evidence>
<dbReference type="SUPFAM" id="SSF53335">
    <property type="entry name" value="S-adenosyl-L-methionine-dependent methyltransferases"/>
    <property type="match status" value="1"/>
</dbReference>
<keyword evidence="3" id="KW-0698">rRNA processing</keyword>
<dbReference type="Pfam" id="PF17785">
    <property type="entry name" value="PUA_3"/>
    <property type="match status" value="1"/>
</dbReference>
<organism evidence="10 11">
    <name type="scientific">Glaciecola punicea ACAM 611</name>
    <dbReference type="NCBI Taxonomy" id="1121923"/>
    <lineage>
        <taxon>Bacteria</taxon>
        <taxon>Pseudomonadati</taxon>
        <taxon>Pseudomonadota</taxon>
        <taxon>Gammaproteobacteria</taxon>
        <taxon>Alteromonadales</taxon>
        <taxon>Alteromonadaceae</taxon>
        <taxon>Glaciecola</taxon>
    </lineage>
</organism>
<dbReference type="Gene3D" id="3.40.50.150">
    <property type="entry name" value="Vaccinia Virus protein VP39"/>
    <property type="match status" value="1"/>
</dbReference>
<reference evidence="10 11" key="2">
    <citation type="journal article" date="2017" name="Antonie Van Leeuwenhoek">
        <title>Rhizobium rhizosphaerae sp. nov., a novel species isolated from rice rhizosphere.</title>
        <authorList>
            <person name="Zhao J.J."/>
            <person name="Zhang J."/>
            <person name="Zhang R.J."/>
            <person name="Zhang C.W."/>
            <person name="Yin H.Q."/>
            <person name="Zhang X.X."/>
        </authorList>
    </citation>
    <scope>NUCLEOTIDE SEQUENCE [LARGE SCALE GENOMIC DNA]</scope>
    <source>
        <strain evidence="10 11">ACAM 611</strain>
    </source>
</reference>
<keyword evidence="11" id="KW-1185">Reference proteome</keyword>
<dbReference type="PANTHER" id="PTHR42873">
    <property type="entry name" value="RIBOSOMAL RNA LARGE SUBUNIT METHYLTRANSFERASE"/>
    <property type="match status" value="1"/>
</dbReference>
<dbReference type="STRING" id="56804.BAE46_00260"/>
<dbReference type="EMBL" id="BAET01000007">
    <property type="protein sequence ID" value="GAB54917.1"/>
    <property type="molecule type" value="Genomic_DNA"/>
</dbReference>
<evidence type="ECO:0000259" key="9">
    <source>
        <dbReference type="SMART" id="SM00359"/>
    </source>
</evidence>
<sequence length="436" mass="48265">MNAALILKEEREKSLLRKHPWIFEGAIEEEVGMPRIGATVDIMSSKGEWLAKAAYSPHSQIRARVWSFNKDAIIDNSFFKNKIQRAFDLRKPWLLKSRTNAFRLVAGESDGLPGITIDVYNNVVVMQVLSAGGEKHKSKIVYALKALFPQACIHERSDVEVRKKEGLELLVKTHTGILPDTVIITENNVKIEVDLLNGHKTGFYLDQRLNREIAGSYCAGKKVLNCFSYSGTFGVYAALNGAKHVTNIDVSQAALDTGKRNLSLNISTEHADNPDSSAKDDVNSHAAINANDGTKANIGGENNSGIPSRVIDVKADVFEQLRTYHQNGDKFDVIIMDPPKFIENKRHLVRASRGYKDINRLACELLEEGGVLITFSCSGLMPADLFGKIVADAALDANTSLSIVQRLHQDYDHMVASYFPEGYYLKGLVCVKNTSI</sequence>
<dbReference type="GO" id="GO:0003723">
    <property type="term" value="F:RNA binding"/>
    <property type="evidence" value="ECO:0007669"/>
    <property type="project" value="UniProtKB-KW"/>
</dbReference>
<evidence type="ECO:0000313" key="11">
    <source>
        <dbReference type="Proteomes" id="UP000053586"/>
    </source>
</evidence>
<dbReference type="InterPro" id="IPR015947">
    <property type="entry name" value="PUA-like_sf"/>
</dbReference>
<reference evidence="10 11" key="1">
    <citation type="journal article" date="2012" name="J. Bacteriol.">
        <title>Genome sequence of proteorhodopsin-containing sea ice bacterium Glaciecola punicea ACAM 611T.</title>
        <authorList>
            <person name="Qin Q.-L."/>
            <person name="Xie B.-B."/>
            <person name="Shu Y.-L."/>
            <person name="Rong J.-C."/>
            <person name="Zhao D.-L."/>
            <person name="Zhang X.-Y."/>
            <person name="Chen X.-L."/>
            <person name="Zhou B.-C."/>
            <person name="Zhanga Y.-Z."/>
        </authorList>
    </citation>
    <scope>NUCLEOTIDE SEQUENCE [LARGE SCALE GENOMIC DNA]</scope>
    <source>
        <strain evidence="10 11">ACAM 611</strain>
    </source>
</reference>
<gene>
    <name evidence="10" type="primary">rlmI</name>
    <name evidence="10" type="ORF">GPUN_0779</name>
</gene>
<dbReference type="InterPro" id="IPR002478">
    <property type="entry name" value="PUA"/>
</dbReference>
<dbReference type="GO" id="GO:0032259">
    <property type="term" value="P:methylation"/>
    <property type="evidence" value="ECO:0007669"/>
    <property type="project" value="UniProtKB-KW"/>
</dbReference>
<keyword evidence="2" id="KW-0963">Cytoplasm</keyword>
<proteinExistence type="inferred from homology"/>
<evidence type="ECO:0000256" key="8">
    <source>
        <dbReference type="ARBA" id="ARBA00038091"/>
    </source>
</evidence>
<evidence type="ECO:0000256" key="2">
    <source>
        <dbReference type="ARBA" id="ARBA00022490"/>
    </source>
</evidence>
<evidence type="ECO:0000256" key="1">
    <source>
        <dbReference type="ARBA" id="ARBA00004496"/>
    </source>
</evidence>
<dbReference type="PANTHER" id="PTHR42873:SF1">
    <property type="entry name" value="S-ADENOSYLMETHIONINE-DEPENDENT METHYLTRANSFERASE DOMAIN-CONTAINING PROTEIN"/>
    <property type="match status" value="1"/>
</dbReference>
<protein>
    <submittedName>
        <fullName evidence="10">23S rRNA (Cytosine1962-C5)-methyltransferase</fullName>
        <ecNumber evidence="10">2.1.1.191</ecNumber>
    </submittedName>
</protein>
<accession>H5T9E0</accession>
<feature type="domain" description="PUA" evidence="9">
    <location>
        <begin position="3"/>
        <end position="88"/>
    </location>
</feature>
<keyword evidence="7" id="KW-0694">RNA-binding</keyword>
<evidence type="ECO:0000256" key="7">
    <source>
        <dbReference type="ARBA" id="ARBA00022884"/>
    </source>
</evidence>
<dbReference type="Gene3D" id="3.30.750.80">
    <property type="entry name" value="RNA methyltransferase domain (HRMD) like"/>
    <property type="match status" value="1"/>
</dbReference>
<dbReference type="GO" id="GO:0005737">
    <property type="term" value="C:cytoplasm"/>
    <property type="evidence" value="ECO:0007669"/>
    <property type="project" value="UniProtKB-SubCell"/>
</dbReference>
<dbReference type="Gene3D" id="2.30.130.10">
    <property type="entry name" value="PUA domain"/>
    <property type="match status" value="1"/>
</dbReference>
<dbReference type="Pfam" id="PF10672">
    <property type="entry name" value="Methyltrans_SAM"/>
    <property type="match status" value="1"/>
</dbReference>
<evidence type="ECO:0000256" key="5">
    <source>
        <dbReference type="ARBA" id="ARBA00022679"/>
    </source>
</evidence>
<name>H5T9E0_9ALTE</name>
<dbReference type="OrthoDB" id="9805492at2"/>
<comment type="subcellular location">
    <subcellularLocation>
        <location evidence="1">Cytoplasm</location>
    </subcellularLocation>
</comment>
<evidence type="ECO:0000313" key="10">
    <source>
        <dbReference type="EMBL" id="GAB54917.1"/>
    </source>
</evidence>
<keyword evidence="4 10" id="KW-0489">Methyltransferase</keyword>
<dbReference type="AlphaFoldDB" id="H5T9E0"/>
<dbReference type="EC" id="2.1.1.191" evidence="10"/>
<dbReference type="InterPro" id="IPR041532">
    <property type="entry name" value="RlmI-like_PUA"/>
</dbReference>
<dbReference type="GO" id="GO:0006364">
    <property type="term" value="P:rRNA processing"/>
    <property type="evidence" value="ECO:0007669"/>
    <property type="project" value="UniProtKB-KW"/>
</dbReference>
<dbReference type="CDD" id="cd11572">
    <property type="entry name" value="RlmI_M_like"/>
    <property type="match status" value="1"/>
</dbReference>
<dbReference type="InterPro" id="IPR019614">
    <property type="entry name" value="SAM-dep_methyl-trfase"/>
</dbReference>
<evidence type="ECO:0000256" key="4">
    <source>
        <dbReference type="ARBA" id="ARBA00022603"/>
    </source>
</evidence>
<dbReference type="SUPFAM" id="SSF88697">
    <property type="entry name" value="PUA domain-like"/>
    <property type="match status" value="1"/>
</dbReference>
<comment type="caution">
    <text evidence="10">The sequence shown here is derived from an EMBL/GenBank/DDBJ whole genome shotgun (WGS) entry which is preliminary data.</text>
</comment>
<dbReference type="RefSeq" id="WP_006003492.1">
    <property type="nucleotide sequence ID" value="NZ_BAET01000007.1"/>
</dbReference>
<dbReference type="SMART" id="SM00359">
    <property type="entry name" value="PUA"/>
    <property type="match status" value="1"/>
</dbReference>
<dbReference type="CDD" id="cd21153">
    <property type="entry name" value="PUA_RlmI"/>
    <property type="match status" value="1"/>
</dbReference>
<dbReference type="GO" id="GO:0008168">
    <property type="term" value="F:methyltransferase activity"/>
    <property type="evidence" value="ECO:0007669"/>
    <property type="project" value="UniProtKB-KW"/>
</dbReference>
<dbReference type="eggNOG" id="COG1092">
    <property type="taxonomic scope" value="Bacteria"/>
</dbReference>
<dbReference type="InterPro" id="IPR029063">
    <property type="entry name" value="SAM-dependent_MTases_sf"/>
</dbReference>
<keyword evidence="5 10" id="KW-0808">Transferase</keyword>